<dbReference type="Pfam" id="PF25872">
    <property type="entry name" value="HTH_77"/>
    <property type="match status" value="1"/>
</dbReference>
<dbReference type="Gene3D" id="1.25.40.10">
    <property type="entry name" value="Tetratricopeptide repeat domain"/>
    <property type="match status" value="3"/>
</dbReference>
<evidence type="ECO:0000313" key="6">
    <source>
        <dbReference type="EMBL" id="SFI16588.1"/>
    </source>
</evidence>
<evidence type="ECO:0000256" key="2">
    <source>
        <dbReference type="ARBA" id="ARBA00023125"/>
    </source>
</evidence>
<dbReference type="SMART" id="SM01043">
    <property type="entry name" value="BTAD"/>
    <property type="match status" value="1"/>
</dbReference>
<evidence type="ECO:0000256" key="3">
    <source>
        <dbReference type="PROSITE-ProRule" id="PRU01091"/>
    </source>
</evidence>
<comment type="similarity">
    <text evidence="1">Belongs to the AfsR/DnrI/RedD regulatory family.</text>
</comment>
<dbReference type="EMBL" id="FOQY01000001">
    <property type="protein sequence ID" value="SFI16588.1"/>
    <property type="molecule type" value="Genomic_DNA"/>
</dbReference>
<dbReference type="InterPro" id="IPR036388">
    <property type="entry name" value="WH-like_DNA-bd_sf"/>
</dbReference>
<dbReference type="Pfam" id="PF00486">
    <property type="entry name" value="Trans_reg_C"/>
    <property type="match status" value="1"/>
</dbReference>
<organism evidence="6 7">
    <name type="scientific">Streptosporangium canum</name>
    <dbReference type="NCBI Taxonomy" id="324952"/>
    <lineage>
        <taxon>Bacteria</taxon>
        <taxon>Bacillati</taxon>
        <taxon>Actinomycetota</taxon>
        <taxon>Actinomycetes</taxon>
        <taxon>Streptosporangiales</taxon>
        <taxon>Streptosporangiaceae</taxon>
        <taxon>Streptosporangium</taxon>
    </lineage>
</organism>
<dbReference type="PROSITE" id="PS51755">
    <property type="entry name" value="OMPR_PHOB"/>
    <property type="match status" value="1"/>
</dbReference>
<feature type="compositionally biased region" description="Pro residues" evidence="4">
    <location>
        <begin position="258"/>
        <end position="274"/>
    </location>
</feature>
<feature type="DNA-binding region" description="OmpR/PhoB-type" evidence="3">
    <location>
        <begin position="1"/>
        <end position="106"/>
    </location>
</feature>
<dbReference type="SUPFAM" id="SSF52540">
    <property type="entry name" value="P-loop containing nucleoside triphosphate hydrolases"/>
    <property type="match status" value="1"/>
</dbReference>
<dbReference type="InterPro" id="IPR027417">
    <property type="entry name" value="P-loop_NTPase"/>
</dbReference>
<dbReference type="GO" id="GO:0000160">
    <property type="term" value="P:phosphorelay signal transduction system"/>
    <property type="evidence" value="ECO:0007669"/>
    <property type="project" value="InterPro"/>
</dbReference>
<dbReference type="PRINTS" id="PR00364">
    <property type="entry name" value="DISEASERSIST"/>
</dbReference>
<sequence>MSYGPAIVARMRFGMLGPVAVWTSAGEPVAVPGLKVRALLADLLLHEGRPVPADRLIDDLWGDDLPGNPAGALSAKVSQLRRVLEDAEPGARELVSHQPAGYLLKAETDAVDFDAWLEAAGRAAAGERAELLGRALGLWRGNAFADFADAPFARAAAARLEERRLAAVEELAEVRLALGEHALLAGELGELVAAHPLRERLRAAHILALYRSGRQSEALGSYERLRAVLAEELGLDPSPDLVALHRQVLTQSVAGGPSPGPSLDPSPGSSPAPSPGRTNLPTPLGALIGRDSAVAELRERLAGERLVTLTGPGGVGKTRLAVEAAAGLDEVWFVELAVLDRPGAVDAETRLAEAVMAVLGISEGAQPADRLVEALRGRRTLLVLDNCEHVVEPVAALVARLLAAAPGLRVLATSQEPLGLPGEVVWNVPPLDVAAPDAGLGELAASGAVRLFVARAGAASRGFTLDEENAADVAVLCRRLDGIPLALELAATRVRSLGVRELVRRLDDRFRLLATGHRGAPPRQQTLMAMIDWSWELLGETERSVLRRLAVHADGCTLEAAAAVSGHDVLDPLTRLVDRSLVVMTDDPAGPRYRLLESVAAYSADRLREAGEEELIRHRHLAYYLDLAEQAERRLRGADQREWLGRLDAEAANLRAALATAAGPAVPPVPAGESALRLVNALAWYWFLRGRLAEAGRSFAVALAVPDSGEPALRGRALAWDAGIAFLYGDGDDGDRDRRREVALRLHDDPGGRARAAWFLAYAGSDLGDLVAAEELVGEALPVFERLDDRWGTAAALTTRAKLAHIRGDLDGLGRDAGRAAALFAEAGDRWGQLEATGWLGALAELAGDHAEAERLHRQGLCWAEELGLWAEVAGRVAWLGWLALQRGDLSVAAETCERGLRLYAEQGNRAGEVFATMGLAFSLRRLGRLDQAEAHLRSVLERSPGTAVEGTPPPYLPMIHCELGFVAERRGDGPEALARHREAFDLGTAFSGGRELSAPLDGMAGALDLLGRHEQAARLLGAASALRAGQSVAPAEQADIDRITAQVRERLGEPRFTLAHRHGAALTPAAARALAG</sequence>
<protein>
    <submittedName>
        <fullName evidence="6">Predicted ATPase</fullName>
    </submittedName>
</protein>
<evidence type="ECO:0000313" key="7">
    <source>
        <dbReference type="Proteomes" id="UP000199111"/>
    </source>
</evidence>
<name>A0A1I3FZC1_9ACTN</name>
<evidence type="ECO:0000259" key="5">
    <source>
        <dbReference type="PROSITE" id="PS51755"/>
    </source>
</evidence>
<dbReference type="PANTHER" id="PTHR47691">
    <property type="entry name" value="REGULATOR-RELATED"/>
    <property type="match status" value="1"/>
</dbReference>
<accession>A0A1I3FZC1</accession>
<dbReference type="Gene3D" id="3.40.50.300">
    <property type="entry name" value="P-loop containing nucleotide triphosphate hydrolases"/>
    <property type="match status" value="1"/>
</dbReference>
<dbReference type="Pfam" id="PF03704">
    <property type="entry name" value="BTAD"/>
    <property type="match status" value="1"/>
</dbReference>
<dbReference type="SUPFAM" id="SSF48452">
    <property type="entry name" value="TPR-like"/>
    <property type="match status" value="3"/>
</dbReference>
<dbReference type="GO" id="GO:0003677">
    <property type="term" value="F:DNA binding"/>
    <property type="evidence" value="ECO:0007669"/>
    <property type="project" value="UniProtKB-UniRule"/>
</dbReference>
<dbReference type="InterPro" id="IPR016032">
    <property type="entry name" value="Sig_transdc_resp-reg_C-effctor"/>
</dbReference>
<keyword evidence="2 3" id="KW-0238">DNA-binding</keyword>
<reference evidence="7" key="1">
    <citation type="submission" date="2016-10" db="EMBL/GenBank/DDBJ databases">
        <authorList>
            <person name="Varghese N."/>
            <person name="Submissions S."/>
        </authorList>
    </citation>
    <scope>NUCLEOTIDE SEQUENCE [LARGE SCALE GENOMIC DNA]</scope>
    <source>
        <strain evidence="7">CGMCC 4.2126</strain>
    </source>
</reference>
<proteinExistence type="inferred from homology"/>
<dbReference type="InterPro" id="IPR005158">
    <property type="entry name" value="BTAD"/>
</dbReference>
<feature type="domain" description="OmpR/PhoB-type" evidence="5">
    <location>
        <begin position="1"/>
        <end position="106"/>
    </location>
</feature>
<dbReference type="SUPFAM" id="SSF46894">
    <property type="entry name" value="C-terminal effector domain of the bipartite response regulators"/>
    <property type="match status" value="1"/>
</dbReference>
<evidence type="ECO:0000256" key="1">
    <source>
        <dbReference type="ARBA" id="ARBA00005820"/>
    </source>
</evidence>
<dbReference type="PANTHER" id="PTHR47691:SF3">
    <property type="entry name" value="HTH-TYPE TRANSCRIPTIONAL REGULATOR RV0890C-RELATED"/>
    <property type="match status" value="1"/>
</dbReference>
<dbReference type="InterPro" id="IPR001867">
    <property type="entry name" value="OmpR/PhoB-type_DNA-bd"/>
</dbReference>
<dbReference type="GO" id="GO:0006355">
    <property type="term" value="P:regulation of DNA-templated transcription"/>
    <property type="evidence" value="ECO:0007669"/>
    <property type="project" value="InterPro"/>
</dbReference>
<keyword evidence="7" id="KW-1185">Reference proteome</keyword>
<dbReference type="InterPro" id="IPR058852">
    <property type="entry name" value="HTH_77"/>
</dbReference>
<dbReference type="AlphaFoldDB" id="A0A1I3FZC1"/>
<dbReference type="CDD" id="cd15831">
    <property type="entry name" value="BTAD"/>
    <property type="match status" value="1"/>
</dbReference>
<dbReference type="InterPro" id="IPR011990">
    <property type="entry name" value="TPR-like_helical_dom_sf"/>
</dbReference>
<evidence type="ECO:0000256" key="4">
    <source>
        <dbReference type="SAM" id="MobiDB-lite"/>
    </source>
</evidence>
<dbReference type="SMART" id="SM00862">
    <property type="entry name" value="Trans_reg_C"/>
    <property type="match status" value="1"/>
</dbReference>
<gene>
    <name evidence="6" type="ORF">SAMN05216275_101451</name>
</gene>
<dbReference type="Gene3D" id="1.10.10.10">
    <property type="entry name" value="Winged helix-like DNA-binding domain superfamily/Winged helix DNA-binding domain"/>
    <property type="match status" value="1"/>
</dbReference>
<feature type="region of interest" description="Disordered" evidence="4">
    <location>
        <begin position="253"/>
        <end position="284"/>
    </location>
</feature>
<dbReference type="Proteomes" id="UP000199111">
    <property type="component" value="Unassembled WGS sequence"/>
</dbReference>